<feature type="region of interest" description="Disordered" evidence="1">
    <location>
        <begin position="104"/>
        <end position="142"/>
    </location>
</feature>
<dbReference type="RefSeq" id="XP_047783172.1">
    <property type="nucleotide sequence ID" value="XM_047921392.1"/>
</dbReference>
<keyword evidence="2" id="KW-1133">Transmembrane helix</keyword>
<dbReference type="EMBL" id="JADCUA010000003">
    <property type="protein sequence ID" value="KAH9841873.1"/>
    <property type="molecule type" value="Genomic_DNA"/>
</dbReference>
<sequence length="142" mass="15277">MRLGSYAGTHSMRPLLRSSRLGSVTLIVANLNVLVALAFRHGADDKETAPAPLEVKSILTFGQGDPRRKRSKFGGNVLNATLLATQNDEASTSTMVMLDTMKDHSESYETGNTTKYSSQAGAGDPTMSSENVQRVTWGSDKV</sequence>
<name>A0ABQ8KV17_9APHY</name>
<gene>
    <name evidence="3" type="ORF">C8Q71DRAFT_720941</name>
</gene>
<keyword evidence="4" id="KW-1185">Reference proteome</keyword>
<keyword evidence="2" id="KW-0472">Membrane</keyword>
<feature type="transmembrane region" description="Helical" evidence="2">
    <location>
        <begin position="21"/>
        <end position="39"/>
    </location>
</feature>
<proteinExistence type="predicted"/>
<comment type="caution">
    <text evidence="3">The sequence shown here is derived from an EMBL/GenBank/DDBJ whole genome shotgun (WGS) entry which is preliminary data.</text>
</comment>
<dbReference type="GeneID" id="72002124"/>
<evidence type="ECO:0000313" key="3">
    <source>
        <dbReference type="EMBL" id="KAH9841873.1"/>
    </source>
</evidence>
<dbReference type="Proteomes" id="UP000814176">
    <property type="component" value="Unassembled WGS sequence"/>
</dbReference>
<accession>A0ABQ8KV17</accession>
<organism evidence="3 4">
    <name type="scientific">Rhodofomes roseus</name>
    <dbReference type="NCBI Taxonomy" id="34475"/>
    <lineage>
        <taxon>Eukaryota</taxon>
        <taxon>Fungi</taxon>
        <taxon>Dikarya</taxon>
        <taxon>Basidiomycota</taxon>
        <taxon>Agaricomycotina</taxon>
        <taxon>Agaricomycetes</taxon>
        <taxon>Polyporales</taxon>
        <taxon>Rhodofomes</taxon>
    </lineage>
</organism>
<feature type="compositionally biased region" description="Polar residues" evidence="1">
    <location>
        <begin position="108"/>
        <end position="136"/>
    </location>
</feature>
<evidence type="ECO:0000313" key="4">
    <source>
        <dbReference type="Proteomes" id="UP000814176"/>
    </source>
</evidence>
<keyword evidence="2" id="KW-0812">Transmembrane</keyword>
<protein>
    <submittedName>
        <fullName evidence="3">Uncharacterized protein</fullName>
    </submittedName>
</protein>
<evidence type="ECO:0000256" key="2">
    <source>
        <dbReference type="SAM" id="Phobius"/>
    </source>
</evidence>
<reference evidence="3 4" key="1">
    <citation type="journal article" date="2021" name="Environ. Microbiol.">
        <title>Gene family expansions and transcriptome signatures uncover fungal adaptations to wood decay.</title>
        <authorList>
            <person name="Hage H."/>
            <person name="Miyauchi S."/>
            <person name="Viragh M."/>
            <person name="Drula E."/>
            <person name="Min B."/>
            <person name="Chaduli D."/>
            <person name="Navarro D."/>
            <person name="Favel A."/>
            <person name="Norest M."/>
            <person name="Lesage-Meessen L."/>
            <person name="Balint B."/>
            <person name="Merenyi Z."/>
            <person name="de Eugenio L."/>
            <person name="Morin E."/>
            <person name="Martinez A.T."/>
            <person name="Baldrian P."/>
            <person name="Stursova M."/>
            <person name="Martinez M.J."/>
            <person name="Novotny C."/>
            <person name="Magnuson J.K."/>
            <person name="Spatafora J.W."/>
            <person name="Maurice S."/>
            <person name="Pangilinan J."/>
            <person name="Andreopoulos W."/>
            <person name="LaButti K."/>
            <person name="Hundley H."/>
            <person name="Na H."/>
            <person name="Kuo A."/>
            <person name="Barry K."/>
            <person name="Lipzen A."/>
            <person name="Henrissat B."/>
            <person name="Riley R."/>
            <person name="Ahrendt S."/>
            <person name="Nagy L.G."/>
            <person name="Grigoriev I.V."/>
            <person name="Martin F."/>
            <person name="Rosso M.N."/>
        </authorList>
    </citation>
    <scope>NUCLEOTIDE SEQUENCE [LARGE SCALE GENOMIC DNA]</scope>
    <source>
        <strain evidence="3 4">CIRM-BRFM 1785</strain>
    </source>
</reference>
<evidence type="ECO:0000256" key="1">
    <source>
        <dbReference type="SAM" id="MobiDB-lite"/>
    </source>
</evidence>